<evidence type="ECO:0000313" key="8">
    <source>
        <dbReference type="EMBL" id="GEL73724.1"/>
    </source>
</evidence>
<evidence type="ECO:0000256" key="3">
    <source>
        <dbReference type="ARBA" id="ARBA00022475"/>
    </source>
</evidence>
<dbReference type="Proteomes" id="UP000321224">
    <property type="component" value="Unassembled WGS sequence"/>
</dbReference>
<evidence type="ECO:0000313" key="10">
    <source>
        <dbReference type="Proteomes" id="UP000198717"/>
    </source>
</evidence>
<evidence type="ECO:0000313" key="9">
    <source>
        <dbReference type="EMBL" id="SDE71811.1"/>
    </source>
</evidence>
<gene>
    <name evidence="8" type="ORF">MVI01_55080</name>
    <name evidence="9" type="ORF">SAMN04488504_110159</name>
</gene>
<reference evidence="8 11" key="2">
    <citation type="submission" date="2019-07" db="EMBL/GenBank/DDBJ databases">
        <title>Whole genome shotgun sequence of Myxococcus virescens NBRC 100334.</title>
        <authorList>
            <person name="Hosoyama A."/>
            <person name="Uohara A."/>
            <person name="Ohji S."/>
            <person name="Ichikawa N."/>
        </authorList>
    </citation>
    <scope>NUCLEOTIDE SEQUENCE [LARGE SCALE GENOMIC DNA]</scope>
    <source>
        <strain evidence="8 11">NBRC 100334</strain>
    </source>
</reference>
<keyword evidence="6 7" id="KW-0472">Membrane</keyword>
<evidence type="ECO:0000256" key="7">
    <source>
        <dbReference type="SAM" id="Phobius"/>
    </source>
</evidence>
<evidence type="ECO:0000256" key="5">
    <source>
        <dbReference type="ARBA" id="ARBA00022989"/>
    </source>
</evidence>
<dbReference type="AlphaFoldDB" id="A0A511HK13"/>
<feature type="transmembrane region" description="Helical" evidence="7">
    <location>
        <begin position="105"/>
        <end position="135"/>
    </location>
</feature>
<evidence type="ECO:0000256" key="6">
    <source>
        <dbReference type="ARBA" id="ARBA00023136"/>
    </source>
</evidence>
<reference evidence="9 10" key="1">
    <citation type="submission" date="2016-10" db="EMBL/GenBank/DDBJ databases">
        <authorList>
            <person name="Varghese N."/>
            <person name="Submissions S."/>
        </authorList>
    </citation>
    <scope>NUCLEOTIDE SEQUENCE [LARGE SCALE GENOMIC DNA]</scope>
    <source>
        <strain evidence="9 10">DSM 2260</strain>
    </source>
</reference>
<proteinExistence type="inferred from homology"/>
<name>A0A511HK13_9BACT</name>
<dbReference type="Pfam" id="PF03994">
    <property type="entry name" value="DUF350"/>
    <property type="match status" value="1"/>
</dbReference>
<comment type="subcellular location">
    <subcellularLocation>
        <location evidence="1">Cell membrane</location>
        <topology evidence="1">Multi-pass membrane protein</topology>
    </subcellularLocation>
</comment>
<dbReference type="Proteomes" id="UP000198717">
    <property type="component" value="Unassembled WGS sequence"/>
</dbReference>
<dbReference type="EMBL" id="BJVY01000037">
    <property type="protein sequence ID" value="GEL73724.1"/>
    <property type="molecule type" value="Genomic_DNA"/>
</dbReference>
<keyword evidence="4 7" id="KW-0812">Transmembrane</keyword>
<sequence length="196" mass="20135">MRGRALIQGARLASFVMDLVLLFVGLIKVVFGGLVAALGIWLALRGLSRILGANPVEELRQGNVAACLVHAASLVSLGVLVQHAVQATSDALDLTVQNPPLHLLVVGRLVAVAVLHVGLSLGVGVTVLGTGVLLFDRMTPGIDELAEVRKGNVAAALILSAILLVLALLTAPGLQAALNGLIPFPQLPEGTLRAPA</sequence>
<comment type="caution">
    <text evidence="8">The sequence shown here is derived from an EMBL/GenBank/DDBJ whole genome shotgun (WGS) entry which is preliminary data.</text>
</comment>
<feature type="transmembrane region" description="Helical" evidence="7">
    <location>
        <begin position="20"/>
        <end position="44"/>
    </location>
</feature>
<evidence type="ECO:0000256" key="2">
    <source>
        <dbReference type="ARBA" id="ARBA00005779"/>
    </source>
</evidence>
<dbReference type="InterPro" id="IPR007140">
    <property type="entry name" value="DUF350"/>
</dbReference>
<keyword evidence="10" id="KW-1185">Reference proteome</keyword>
<organism evidence="8 11">
    <name type="scientific">Myxococcus virescens</name>
    <dbReference type="NCBI Taxonomy" id="83456"/>
    <lineage>
        <taxon>Bacteria</taxon>
        <taxon>Pseudomonadati</taxon>
        <taxon>Myxococcota</taxon>
        <taxon>Myxococcia</taxon>
        <taxon>Myxococcales</taxon>
        <taxon>Cystobacterineae</taxon>
        <taxon>Myxococcaceae</taxon>
        <taxon>Myxococcus</taxon>
    </lineage>
</organism>
<evidence type="ECO:0000313" key="11">
    <source>
        <dbReference type="Proteomes" id="UP000321224"/>
    </source>
</evidence>
<comment type="similarity">
    <text evidence="2">Belongs to the UPF0719 family.</text>
</comment>
<dbReference type="GO" id="GO:0005886">
    <property type="term" value="C:plasma membrane"/>
    <property type="evidence" value="ECO:0007669"/>
    <property type="project" value="UniProtKB-SubCell"/>
</dbReference>
<keyword evidence="3" id="KW-1003">Cell membrane</keyword>
<protein>
    <recommendedName>
        <fullName evidence="12">DUF350 domain-containing protein</fullName>
    </recommendedName>
</protein>
<accession>A0A511HK13</accession>
<evidence type="ECO:0000256" key="1">
    <source>
        <dbReference type="ARBA" id="ARBA00004651"/>
    </source>
</evidence>
<feature type="transmembrane region" description="Helical" evidence="7">
    <location>
        <begin position="156"/>
        <end position="178"/>
    </location>
</feature>
<dbReference type="EMBL" id="FNAJ01000010">
    <property type="protein sequence ID" value="SDE71811.1"/>
    <property type="molecule type" value="Genomic_DNA"/>
</dbReference>
<evidence type="ECO:0000256" key="4">
    <source>
        <dbReference type="ARBA" id="ARBA00022692"/>
    </source>
</evidence>
<evidence type="ECO:0008006" key="12">
    <source>
        <dbReference type="Google" id="ProtNLM"/>
    </source>
</evidence>
<dbReference type="RefSeq" id="WP_090492265.1">
    <property type="nucleotide sequence ID" value="NZ_BJVY01000037.1"/>
</dbReference>
<keyword evidence="5 7" id="KW-1133">Transmembrane helix</keyword>